<evidence type="ECO:0000313" key="2">
    <source>
        <dbReference type="Proteomes" id="UP000005727"/>
    </source>
</evidence>
<reference evidence="1 2" key="1">
    <citation type="submission" date="2009-01" db="EMBL/GenBank/DDBJ databases">
        <title>The Genome Sequence of Brucella neotomae 5K33.</title>
        <authorList>
            <consortium name="The Broad Institute Genome Sequencing Platform"/>
            <person name="Ward D."/>
            <person name="Young S.K."/>
            <person name="Kodira C.D."/>
            <person name="Zeng Q."/>
            <person name="Koehrsen M."/>
            <person name="Alvarado L."/>
            <person name="Berlin A."/>
            <person name="Borenstein D."/>
            <person name="Chen Z."/>
            <person name="Engels R."/>
            <person name="Freedman E."/>
            <person name="Gellesch M."/>
            <person name="Goldberg J."/>
            <person name="Griggs A."/>
            <person name="Gujja S."/>
            <person name="Heiman D."/>
            <person name="Hepburn T."/>
            <person name="Howarth C."/>
            <person name="Jen D."/>
            <person name="Larson L."/>
            <person name="Lewis B."/>
            <person name="Mehta T."/>
            <person name="Park D."/>
            <person name="Pearson M."/>
            <person name="Roberts A."/>
            <person name="Saif S."/>
            <person name="Shea T."/>
            <person name="Shenoy N."/>
            <person name="Sisk P."/>
            <person name="Stolte C."/>
            <person name="Sykes S."/>
            <person name="Walk T."/>
            <person name="White J."/>
            <person name="Yandava C."/>
            <person name="Whatmore A.M."/>
            <person name="Perrett L.L."/>
            <person name="O'Callaghan D."/>
            <person name="Nusbaum C."/>
            <person name="Galagan J."/>
            <person name="Birren B."/>
        </authorList>
    </citation>
    <scope>NUCLEOTIDE SEQUENCE [LARGE SCALE GENOMIC DNA]</scope>
    <source>
        <strain evidence="1 2">5K33</strain>
    </source>
</reference>
<accession>A0A7U8K6S9</accession>
<gene>
    <name evidence="1" type="ORF">BANG_02579</name>
</gene>
<dbReference type="Proteomes" id="UP000005727">
    <property type="component" value="Unassembled WGS sequence"/>
</dbReference>
<dbReference type="EMBL" id="EQ999575">
    <property type="protein sequence ID" value="EEY02848.1"/>
    <property type="molecule type" value="Genomic_DNA"/>
</dbReference>
<proteinExistence type="predicted"/>
<keyword evidence="2" id="KW-1185">Reference proteome</keyword>
<name>A0A7U8K6S9_BRUNE</name>
<dbReference type="AlphaFoldDB" id="A0A7U8K6S9"/>
<evidence type="ECO:0000313" key="1">
    <source>
        <dbReference type="EMBL" id="EEY02848.1"/>
    </source>
</evidence>
<sequence>MIGQRTRYSLAQFLELQEPMISIVLLGKYGVQDLSLPHGQLLYGLLNTLRDLDARTLMLALAEVVATTGDLRARVNPKYRFDERLHDLTQCLLLDGYIIKSKMLVQTDPSITDAAPLEDDLIDVLQKSGAPRAQEIIAKINDSAGAFRSTPPDYNASLVNARVALETLAGDVAAHNASQQPTPPTYNPSKWGEVLVFLRSSGEITVEEEKGLAGVFGFLSPGAHRPMGIPEDQMTRLGRSFALNMCWFLLKNHLLRIQQP</sequence>
<organism evidence="1 2">
    <name type="scientific">Brucella neotomae 5K33</name>
    <dbReference type="NCBI Taxonomy" id="520456"/>
    <lineage>
        <taxon>Bacteria</taxon>
        <taxon>Pseudomonadati</taxon>
        <taxon>Pseudomonadota</taxon>
        <taxon>Alphaproteobacteria</taxon>
        <taxon>Hyphomicrobiales</taxon>
        <taxon>Brucellaceae</taxon>
        <taxon>Brucella/Ochrobactrum group</taxon>
        <taxon>Brucella</taxon>
    </lineage>
</organism>
<protein>
    <submittedName>
        <fullName evidence="1">Uncharacterized protein</fullName>
    </submittedName>
</protein>